<name>A0A671F0N3_RHIFE</name>
<dbReference type="InterPro" id="IPR050735">
    <property type="entry name" value="Kininogen_Fetuin_HRG"/>
</dbReference>
<dbReference type="Pfam" id="PF00031">
    <property type="entry name" value="Cystatin"/>
    <property type="match status" value="1"/>
</dbReference>
<dbReference type="GO" id="GO:0004869">
    <property type="term" value="F:cysteine-type endopeptidase inhibitor activity"/>
    <property type="evidence" value="ECO:0007669"/>
    <property type="project" value="InterPro"/>
</dbReference>
<evidence type="ECO:0000256" key="7">
    <source>
        <dbReference type="ARBA" id="ARBA00023157"/>
    </source>
</evidence>
<evidence type="ECO:0000256" key="6">
    <source>
        <dbReference type="ARBA" id="ARBA00022737"/>
    </source>
</evidence>
<dbReference type="Gene3D" id="3.10.450.10">
    <property type="match status" value="2"/>
</dbReference>
<accession>A0A671F0N3</accession>
<keyword evidence="5 10" id="KW-0732">Signal</keyword>
<dbReference type="Proteomes" id="UP000472240">
    <property type="component" value="Chromosome 2"/>
</dbReference>
<reference evidence="12 13" key="1">
    <citation type="journal article" date="2015" name="Annu Rev Anim Biosci">
        <title>The Genome 10K Project: a way forward.</title>
        <authorList>
            <person name="Koepfli K.P."/>
            <person name="Paten B."/>
            <person name="O'Brien S.J."/>
            <person name="Koepfli K.P."/>
            <person name="Paten B."/>
            <person name="Antunes A."/>
            <person name="Belov K."/>
            <person name="Bustamante C."/>
            <person name="Castoe T.A."/>
            <person name="Clawson H."/>
            <person name="Crawford A.J."/>
            <person name="Diekhans M."/>
            <person name="Distel D."/>
            <person name="Durbin R."/>
            <person name="Earl D."/>
            <person name="Fujita M.K."/>
            <person name="Gamble T."/>
            <person name="Georges A."/>
            <person name="Gemmell N."/>
            <person name="Gilbert M.T."/>
            <person name="Graves J.M."/>
            <person name="Green R.E."/>
            <person name="Hickey G."/>
            <person name="Jarvis E.D."/>
            <person name="Johnson W."/>
            <person name="Komissarov A."/>
            <person name="Korf I."/>
            <person name="Kuhn R."/>
            <person name="Larkin D.M."/>
            <person name="Lewin H."/>
            <person name="Lopez J.V."/>
            <person name="Ma J."/>
            <person name="Marques-Bonet T."/>
            <person name="Miller W."/>
            <person name="Murphy R."/>
            <person name="Pevzner P."/>
            <person name="Shapiro B."/>
            <person name="Steiner C."/>
            <person name="Tamazian G."/>
            <person name="Venkatesh B."/>
            <person name="Wang J."/>
            <person name="Wayne R."/>
            <person name="Wiley E."/>
            <person name="Yang H."/>
            <person name="Zhang G."/>
            <person name="Haussler D."/>
            <person name="Ryder O."/>
            <person name="O'Brien S.J."/>
        </authorList>
    </citation>
    <scope>NUCLEOTIDE SEQUENCE</scope>
</reference>
<evidence type="ECO:0000256" key="10">
    <source>
        <dbReference type="SAM" id="SignalP"/>
    </source>
</evidence>
<dbReference type="Ensembl" id="ENSRFET00010018875.1">
    <property type="protein sequence ID" value="ENSRFEP00010017308.1"/>
    <property type="gene ID" value="ENSRFEG00010011730.1"/>
</dbReference>
<dbReference type="SUPFAM" id="SSF54403">
    <property type="entry name" value="Cystatin/monellin"/>
    <property type="match status" value="2"/>
</dbReference>
<dbReference type="GeneTree" id="ENSGT00950000182930"/>
<reference evidence="12" key="4">
    <citation type="submission" date="2025-08" db="UniProtKB">
        <authorList>
            <consortium name="Ensembl"/>
        </authorList>
    </citation>
    <scope>IDENTIFICATION</scope>
</reference>
<keyword evidence="6" id="KW-0677">Repeat</keyword>
<evidence type="ECO:0000256" key="9">
    <source>
        <dbReference type="ARBA" id="ARBA00032001"/>
    </source>
</evidence>
<reference evidence="12 13" key="2">
    <citation type="journal article" date="2018" name="Annu Rev Anim Biosci">
        <title>Bat Biology, Genomes, and the Bat1K Project: To Generate Chromosome-Level Genomes for All Living Bat Species.</title>
        <authorList>
            <person name="Teeling E.C."/>
            <person name="Vernes S.C."/>
            <person name="Davalos L.M."/>
            <person name="Ray D.A."/>
            <person name="Gilbert M.T.P."/>
            <person name="Myers E."/>
        </authorList>
    </citation>
    <scope>NUCLEOTIDE SEQUENCE</scope>
</reference>
<evidence type="ECO:0000259" key="11">
    <source>
        <dbReference type="PROSITE" id="PS51529"/>
    </source>
</evidence>
<dbReference type="PANTHER" id="PTHR13814:SF6">
    <property type="entry name" value="ALPHA-2-HS-GLYCOPROTEIN"/>
    <property type="match status" value="1"/>
</dbReference>
<evidence type="ECO:0000256" key="5">
    <source>
        <dbReference type="ARBA" id="ARBA00022729"/>
    </source>
</evidence>
<dbReference type="GO" id="GO:0031012">
    <property type="term" value="C:extracellular matrix"/>
    <property type="evidence" value="ECO:0007669"/>
    <property type="project" value="TreeGrafter"/>
</dbReference>
<keyword evidence="3" id="KW-0964">Secreted</keyword>
<dbReference type="CDD" id="cd00042">
    <property type="entry name" value="CY"/>
    <property type="match status" value="2"/>
</dbReference>
<dbReference type="InterPro" id="IPR000010">
    <property type="entry name" value="Cystatin_dom"/>
</dbReference>
<dbReference type="PANTHER" id="PTHR13814">
    <property type="entry name" value="FETUIN"/>
    <property type="match status" value="1"/>
</dbReference>
<dbReference type="AlphaFoldDB" id="A0A671F0N3"/>
<evidence type="ECO:0000256" key="4">
    <source>
        <dbReference type="ARBA" id="ARBA00022553"/>
    </source>
</evidence>
<dbReference type="InterPro" id="IPR025760">
    <property type="entry name" value="Cystatin_Fetuin_A"/>
</dbReference>
<comment type="subcellular location">
    <subcellularLocation>
        <location evidence="1">Secreted</location>
    </subcellularLocation>
</comment>
<dbReference type="FunFam" id="3.10.450.10:FF:000009">
    <property type="entry name" value="Alpha-2-HS-glycoprotein 2"/>
    <property type="match status" value="1"/>
</dbReference>
<feature type="chain" id="PRO_5025479547" description="Alpha-2-HS-glycoprotein" evidence="10">
    <location>
        <begin position="19"/>
        <end position="347"/>
    </location>
</feature>
<organism evidence="12 13">
    <name type="scientific">Rhinolophus ferrumequinum</name>
    <name type="common">Greater horseshoe bat</name>
    <dbReference type="NCBI Taxonomy" id="59479"/>
    <lineage>
        <taxon>Eukaryota</taxon>
        <taxon>Metazoa</taxon>
        <taxon>Chordata</taxon>
        <taxon>Craniata</taxon>
        <taxon>Vertebrata</taxon>
        <taxon>Euteleostomi</taxon>
        <taxon>Mammalia</taxon>
        <taxon>Eutheria</taxon>
        <taxon>Laurasiatheria</taxon>
        <taxon>Chiroptera</taxon>
        <taxon>Yinpterochiroptera</taxon>
        <taxon>Rhinolophoidea</taxon>
        <taxon>Rhinolophidae</taxon>
        <taxon>Rhinolophinae</taxon>
        <taxon>Rhinolophus</taxon>
    </lineage>
</organism>
<evidence type="ECO:0000256" key="1">
    <source>
        <dbReference type="ARBA" id="ARBA00004613"/>
    </source>
</evidence>
<dbReference type="GO" id="GO:0072562">
    <property type="term" value="C:blood microparticle"/>
    <property type="evidence" value="ECO:0007669"/>
    <property type="project" value="TreeGrafter"/>
</dbReference>
<gene>
    <name evidence="12" type="primary">AHSG</name>
</gene>
<keyword evidence="13" id="KW-1185">Reference proteome</keyword>
<evidence type="ECO:0000256" key="2">
    <source>
        <dbReference type="ARBA" id="ARBA00019375"/>
    </source>
</evidence>
<protein>
    <recommendedName>
        <fullName evidence="2">Alpha-2-HS-glycoprotein</fullName>
    </recommendedName>
    <alternativeName>
        <fullName evidence="9">Fetuin-A</fullName>
    </alternativeName>
</protein>
<proteinExistence type="predicted"/>
<evidence type="ECO:0000256" key="3">
    <source>
        <dbReference type="ARBA" id="ARBA00022525"/>
    </source>
</evidence>
<dbReference type="FunFam" id="3.10.450.10:FF:000010">
    <property type="entry name" value="Alpha-2-HS-glycoprotein"/>
    <property type="match status" value="1"/>
</dbReference>
<reference evidence="12" key="5">
    <citation type="submission" date="2025-09" db="UniProtKB">
        <authorList>
            <consortium name="Ensembl"/>
        </authorList>
    </citation>
    <scope>IDENTIFICATION</scope>
</reference>
<feature type="signal peptide" evidence="10">
    <location>
        <begin position="1"/>
        <end position="18"/>
    </location>
</feature>
<evidence type="ECO:0000313" key="12">
    <source>
        <dbReference type="Ensembl" id="ENSRFEP00010017308.1"/>
    </source>
</evidence>
<dbReference type="SMART" id="SM00043">
    <property type="entry name" value="CY"/>
    <property type="match status" value="2"/>
</dbReference>
<evidence type="ECO:0000313" key="13">
    <source>
        <dbReference type="Proteomes" id="UP000472240"/>
    </source>
</evidence>
<dbReference type="PROSITE" id="PS51529">
    <property type="entry name" value="CYSTATIN_FETUIN_A"/>
    <property type="match status" value="2"/>
</dbReference>
<dbReference type="InterPro" id="IPR046350">
    <property type="entry name" value="Cystatin_sf"/>
</dbReference>
<feature type="domain" description="Cystatin fetuin-A-type" evidence="11">
    <location>
        <begin position="27"/>
        <end position="133"/>
    </location>
</feature>
<keyword evidence="4" id="KW-0597">Phosphoprotein</keyword>
<reference evidence="13" key="3">
    <citation type="submission" date="2018-12" db="EMBL/GenBank/DDBJ databases">
        <title>G10K-VGP greater horseshoe bat female genome, primary haplotype.</title>
        <authorList>
            <person name="Teeling E."/>
            <person name="Myers G."/>
            <person name="Vernes S."/>
            <person name="Pippel M."/>
            <person name="Winkler S."/>
            <person name="Fedrigo O."/>
            <person name="Rhie A."/>
            <person name="Koren S."/>
            <person name="Phillippy A."/>
            <person name="Lewin H."/>
            <person name="Damas J."/>
            <person name="Howe K."/>
            <person name="Mountcastle J."/>
            <person name="Jarvis E.D."/>
        </authorList>
    </citation>
    <scope>NUCLEOTIDE SEQUENCE [LARGE SCALE GENOMIC DNA]</scope>
</reference>
<keyword evidence="7" id="KW-1015">Disulfide bond</keyword>
<keyword evidence="8" id="KW-0325">Glycoprotein</keyword>
<sequence length="347" mass="37762">MKSLVLVLCLAQLWGCHSAPHGPGLGYRELNCDDPETEQAALAAVDYLNSNLLQGYKHTLNQIDKVKVWPRRPTGEVFEMEIDTLETTCYALDPTPAANCSVRKLEQHAVEGDCDFHVLKQDGQFSVLSAKCDSSPDSAEDVRKVCPDCPLLAPLNDTRVVHAVEAALAAFNNRNNGSYYQLVEVSRAQLVPLPVSTYVEFAVAATDCVAKEVIDPANCNLLAEKQYGFCKSTLTQKVGGEDVAVTCTVFPTQPVLPDGTNGPSPMVASAAPASPPAAAVWPQWSQPQEKRSTWGKHPWWHSLVLLLLLVQWSALAPGESDTLRSRCTSEMRRFGTENIATILSKSG</sequence>
<feature type="domain" description="Cystatin fetuin-A-type" evidence="11">
    <location>
        <begin position="144"/>
        <end position="255"/>
    </location>
</feature>
<evidence type="ECO:0000256" key="8">
    <source>
        <dbReference type="ARBA" id="ARBA00023180"/>
    </source>
</evidence>